<evidence type="ECO:0000256" key="3">
    <source>
        <dbReference type="ARBA" id="ARBA00023157"/>
    </source>
</evidence>
<keyword evidence="1" id="KW-0963">Cytoplasm</keyword>
<evidence type="ECO:0000313" key="6">
    <source>
        <dbReference type="EMBL" id="SHN51627.1"/>
    </source>
</evidence>
<dbReference type="InterPro" id="IPR016154">
    <property type="entry name" value="Heat_shock_Hsp33_C"/>
</dbReference>
<keyword evidence="4" id="KW-0143">Chaperone</keyword>
<dbReference type="SUPFAM" id="SSF64397">
    <property type="entry name" value="Hsp33 domain"/>
    <property type="match status" value="1"/>
</dbReference>
<sequence length="339" mass="35627">MSTHDDNAGAAVARPLGAGDDTVLPFQLDRSDIRGRVARLDESLARMLAQHDYPPAVGALTAEAAMLTALIGQTIKLRWKLSLQIRGSGPIRLIATDYYAPETEGAPARMRAWASFDPEAVDPSAPGFAQLGEGVFAILIDQGPGTTPYQGITPLAGGSLAASAQSYFAQSEQIPTRFEIVSALASAPGGQPAWRAGGVMLQQLPAEGGAGAARPEADADGLMTAQGVADMAGRGEDWNRVNLLLGTVDAHELIGPHVTPEALLWRLFHEETPRVYPVQPVRFGCSCSGERVVEALASCSPEEIAAMTTPEGKVTADCQFCGAHYEFAPEELGARSGGH</sequence>
<reference evidence="6 7" key="1">
    <citation type="submission" date="2016-12" db="EMBL/GenBank/DDBJ databases">
        <authorList>
            <person name="Song W.-J."/>
            <person name="Kurnit D.M."/>
        </authorList>
    </citation>
    <scope>NUCLEOTIDE SEQUENCE [LARGE SCALE GENOMIC DNA]</scope>
    <source>
        <strain evidence="6 7">CGMCC 1.10808</strain>
    </source>
</reference>
<evidence type="ECO:0000256" key="5">
    <source>
        <dbReference type="ARBA" id="ARBA00023284"/>
    </source>
</evidence>
<evidence type="ECO:0000256" key="1">
    <source>
        <dbReference type="ARBA" id="ARBA00022490"/>
    </source>
</evidence>
<accession>A0A1M7RZ55</accession>
<proteinExistence type="predicted"/>
<dbReference type="InterPro" id="IPR000397">
    <property type="entry name" value="Heat_shock_Hsp33"/>
</dbReference>
<dbReference type="GO" id="GO:0042026">
    <property type="term" value="P:protein refolding"/>
    <property type="evidence" value="ECO:0007669"/>
    <property type="project" value="TreeGrafter"/>
</dbReference>
<gene>
    <name evidence="6" type="ORF">SAMN05216200_101345</name>
</gene>
<evidence type="ECO:0000313" key="7">
    <source>
        <dbReference type="Proteomes" id="UP000184066"/>
    </source>
</evidence>
<dbReference type="PANTHER" id="PTHR30111:SF1">
    <property type="entry name" value="33 KDA CHAPERONIN"/>
    <property type="match status" value="1"/>
</dbReference>
<dbReference type="Gene3D" id="3.55.30.10">
    <property type="entry name" value="Hsp33 domain"/>
    <property type="match status" value="1"/>
</dbReference>
<name>A0A1M7RZ55_9RHOB</name>
<evidence type="ECO:0000256" key="2">
    <source>
        <dbReference type="ARBA" id="ARBA00022833"/>
    </source>
</evidence>
<dbReference type="Pfam" id="PF01430">
    <property type="entry name" value="HSP33"/>
    <property type="match status" value="1"/>
</dbReference>
<dbReference type="Gene3D" id="1.10.287.480">
    <property type="entry name" value="helix hairpin bin"/>
    <property type="match status" value="1"/>
</dbReference>
<dbReference type="GO" id="GO:0044183">
    <property type="term" value="F:protein folding chaperone"/>
    <property type="evidence" value="ECO:0007669"/>
    <property type="project" value="TreeGrafter"/>
</dbReference>
<dbReference type="CDD" id="cd00498">
    <property type="entry name" value="Hsp33"/>
    <property type="match status" value="1"/>
</dbReference>
<protein>
    <submittedName>
        <fullName evidence="6">Molecular chaperone Hsp33</fullName>
    </submittedName>
</protein>
<dbReference type="PIRSF" id="PIRSF005261">
    <property type="entry name" value="Heat_shock_Hsp33"/>
    <property type="match status" value="1"/>
</dbReference>
<dbReference type="PANTHER" id="PTHR30111">
    <property type="entry name" value="33 KDA CHAPERONIN"/>
    <property type="match status" value="1"/>
</dbReference>
<dbReference type="GO" id="GO:0051082">
    <property type="term" value="F:unfolded protein binding"/>
    <property type="evidence" value="ECO:0007669"/>
    <property type="project" value="InterPro"/>
</dbReference>
<dbReference type="GO" id="GO:0005737">
    <property type="term" value="C:cytoplasm"/>
    <property type="evidence" value="ECO:0007669"/>
    <property type="project" value="InterPro"/>
</dbReference>
<dbReference type="OrthoDB" id="9793753at2"/>
<keyword evidence="7" id="KW-1185">Reference proteome</keyword>
<keyword evidence="5" id="KW-0676">Redox-active center</keyword>
<keyword evidence="2" id="KW-0862">Zinc</keyword>
<organism evidence="6 7">
    <name type="scientific">Oceanicella actignis</name>
    <dbReference type="NCBI Taxonomy" id="1189325"/>
    <lineage>
        <taxon>Bacteria</taxon>
        <taxon>Pseudomonadati</taxon>
        <taxon>Pseudomonadota</taxon>
        <taxon>Alphaproteobacteria</taxon>
        <taxon>Rhodobacterales</taxon>
        <taxon>Paracoccaceae</taxon>
        <taxon>Oceanicella</taxon>
    </lineage>
</organism>
<dbReference type="RefSeq" id="WP_072745911.1">
    <property type="nucleotide sequence ID" value="NZ_FOHL01000002.1"/>
</dbReference>
<dbReference type="EMBL" id="FRDL01000001">
    <property type="protein sequence ID" value="SHN51627.1"/>
    <property type="molecule type" value="Genomic_DNA"/>
</dbReference>
<dbReference type="InterPro" id="IPR016153">
    <property type="entry name" value="Heat_shock_Hsp33_N"/>
</dbReference>
<dbReference type="AlphaFoldDB" id="A0A1M7RZ55"/>
<evidence type="ECO:0000256" key="4">
    <source>
        <dbReference type="ARBA" id="ARBA00023186"/>
    </source>
</evidence>
<dbReference type="SUPFAM" id="SSF118352">
    <property type="entry name" value="HSP33 redox switch-like"/>
    <property type="match status" value="1"/>
</dbReference>
<keyword evidence="3" id="KW-1015">Disulfide bond</keyword>
<dbReference type="Proteomes" id="UP000184066">
    <property type="component" value="Unassembled WGS sequence"/>
</dbReference>
<dbReference type="STRING" id="1189325.SAMN04488119_102173"/>
<dbReference type="InterPro" id="IPR023212">
    <property type="entry name" value="Hsp33_helix_hairpin_bin_dom_sf"/>
</dbReference>
<dbReference type="Gene3D" id="3.90.1280.10">
    <property type="entry name" value="HSP33 redox switch-like"/>
    <property type="match status" value="1"/>
</dbReference>